<dbReference type="SMART" id="SM01131">
    <property type="entry name" value="DHHA2"/>
    <property type="match status" value="1"/>
</dbReference>
<dbReference type="SUPFAM" id="SSF75138">
    <property type="entry name" value="HprK N-terminal domain-like"/>
    <property type="match status" value="1"/>
</dbReference>
<dbReference type="KEGG" id="snep:Enr13x_15560"/>
<dbReference type="PANTHER" id="PTHR12112">
    <property type="entry name" value="BNIP - RELATED"/>
    <property type="match status" value="1"/>
</dbReference>
<dbReference type="RefSeq" id="WP_145385394.1">
    <property type="nucleotide sequence ID" value="NZ_CP037423.1"/>
</dbReference>
<dbReference type="InterPro" id="IPR001667">
    <property type="entry name" value="DDH_dom"/>
</dbReference>
<keyword evidence="9" id="KW-0129">CBS domain</keyword>
<dbReference type="Proteomes" id="UP000319004">
    <property type="component" value="Chromosome"/>
</dbReference>
<dbReference type="InterPro" id="IPR010766">
    <property type="entry name" value="DRTGG"/>
</dbReference>
<gene>
    <name evidence="11" type="ORF">Enr13x_15560</name>
</gene>
<dbReference type="PROSITE" id="PS51371">
    <property type="entry name" value="CBS"/>
    <property type="match status" value="2"/>
</dbReference>
<dbReference type="NCBIfam" id="NF011445">
    <property type="entry name" value="PRK14869.2-1"/>
    <property type="match status" value="1"/>
</dbReference>
<dbReference type="SUPFAM" id="SSF54631">
    <property type="entry name" value="CBS-domain pair"/>
    <property type="match status" value="1"/>
</dbReference>
<sequence>MPLFVFGHRNPDTDAICAAIAYADFLRRTTRPDAIAASCGPPNQRTEYALKIAKLSAPRIMMDVHALVEDVCQTDVTLAHRDEVFYDVYRRMDERGLRSIPVVEPDGKLSGIVSLLDILELVLNSGVDPLKARQVRTNLSKIASVLGGTFLHAVNPDVDEDLIVSVGAMSAGGFTDHIKQFPAEKLLVVSGDRPTVQLPALELGVRALIVTGGYQLSDGLMQLAKARGITVLVSPFDTATTTMRIKSAQLIGDVVEEEFVSLPARMPVTEAREKIFRSPQAVFPVLEDGQLVGVLSKSDLVNPPKTELVLVDHNELGQAVPGADEARIIEVLDHHRLGGSLKSTEPIRLTMEPVGSTCTLVAKMYRQAHMDPESGIAICMASGMISDTLYLRSPTTTNTDREMLQWLQQFCPMPLESFAEEFFQVGSALRTCSPGQVVREDCKHFEESGHAFSISQIEEIGFDLFWERKDELFGALESMAQEQKLDFSALLVTDIVSNGSLLMMSSEPKGWEDINYPELEDRLYQLDGVVSRKKQLLPLISSLMESM</sequence>
<evidence type="ECO:0000256" key="4">
    <source>
        <dbReference type="ARBA" id="ARBA00022723"/>
    </source>
</evidence>
<evidence type="ECO:0000256" key="2">
    <source>
        <dbReference type="ARBA" id="ARBA00011643"/>
    </source>
</evidence>
<keyword evidence="5 11" id="KW-0378">Hydrolase</keyword>
<dbReference type="InterPro" id="IPR000644">
    <property type="entry name" value="CBS_dom"/>
</dbReference>
<dbReference type="GO" id="GO:0004427">
    <property type="term" value="F:inorganic diphosphate phosphatase activity"/>
    <property type="evidence" value="ECO:0007669"/>
    <property type="project" value="UniProtKB-EC"/>
</dbReference>
<dbReference type="PANTHER" id="PTHR12112:SF22">
    <property type="entry name" value="MANGANESE-DEPENDENT INORGANIC PYROPHOSPHATASE-RELATED"/>
    <property type="match status" value="1"/>
</dbReference>
<dbReference type="InterPro" id="IPR046342">
    <property type="entry name" value="CBS_dom_sf"/>
</dbReference>
<dbReference type="SUPFAM" id="SSF64182">
    <property type="entry name" value="DHH phosphoesterases"/>
    <property type="match status" value="1"/>
</dbReference>
<dbReference type="Pfam" id="PF00571">
    <property type="entry name" value="CBS"/>
    <property type="match status" value="2"/>
</dbReference>
<comment type="cofactor">
    <cofactor evidence="1">
        <name>Mn(2+)</name>
        <dbReference type="ChEBI" id="CHEBI:29035"/>
    </cofactor>
</comment>
<keyword evidence="4" id="KW-0479">Metal-binding</keyword>
<dbReference type="AlphaFoldDB" id="A0A518HLJ3"/>
<dbReference type="SMART" id="SM00116">
    <property type="entry name" value="CBS"/>
    <property type="match status" value="2"/>
</dbReference>
<dbReference type="NCBIfam" id="NF011448">
    <property type="entry name" value="PRK14869.2-4"/>
    <property type="match status" value="1"/>
</dbReference>
<comment type="catalytic activity">
    <reaction evidence="8">
        <text>diphosphate + H2O = 2 phosphate + H(+)</text>
        <dbReference type="Rhea" id="RHEA:24576"/>
        <dbReference type="ChEBI" id="CHEBI:15377"/>
        <dbReference type="ChEBI" id="CHEBI:15378"/>
        <dbReference type="ChEBI" id="CHEBI:33019"/>
        <dbReference type="ChEBI" id="CHEBI:43474"/>
        <dbReference type="EC" id="3.6.1.1"/>
    </reaction>
</comment>
<dbReference type="Gene3D" id="3.90.1640.10">
    <property type="entry name" value="inorganic pyrophosphatase (n-terminal core)"/>
    <property type="match status" value="2"/>
</dbReference>
<name>A0A518HLJ3_9BACT</name>
<evidence type="ECO:0000313" key="12">
    <source>
        <dbReference type="Proteomes" id="UP000319004"/>
    </source>
</evidence>
<dbReference type="Pfam" id="PF02833">
    <property type="entry name" value="DHHA2"/>
    <property type="match status" value="1"/>
</dbReference>
<dbReference type="EMBL" id="CP037423">
    <property type="protein sequence ID" value="QDV41713.1"/>
    <property type="molecule type" value="Genomic_DNA"/>
</dbReference>
<feature type="domain" description="CBS" evidence="10">
    <location>
        <begin position="255"/>
        <end position="310"/>
    </location>
</feature>
<keyword evidence="12" id="KW-1185">Reference proteome</keyword>
<proteinExistence type="predicted"/>
<evidence type="ECO:0000256" key="6">
    <source>
        <dbReference type="ARBA" id="ARBA00023211"/>
    </source>
</evidence>
<feature type="domain" description="CBS" evidence="10">
    <location>
        <begin position="72"/>
        <end position="130"/>
    </location>
</feature>
<dbReference type="Pfam" id="PF01368">
    <property type="entry name" value="DHH"/>
    <property type="match status" value="1"/>
</dbReference>
<evidence type="ECO:0000256" key="5">
    <source>
        <dbReference type="ARBA" id="ARBA00022801"/>
    </source>
</evidence>
<organism evidence="11 12">
    <name type="scientific">Stieleria neptunia</name>
    <dbReference type="NCBI Taxonomy" id="2527979"/>
    <lineage>
        <taxon>Bacteria</taxon>
        <taxon>Pseudomonadati</taxon>
        <taxon>Planctomycetota</taxon>
        <taxon>Planctomycetia</taxon>
        <taxon>Pirellulales</taxon>
        <taxon>Pirellulaceae</taxon>
        <taxon>Stieleria</taxon>
    </lineage>
</organism>
<dbReference type="InterPro" id="IPR004097">
    <property type="entry name" value="DHHA2"/>
</dbReference>
<evidence type="ECO:0000256" key="3">
    <source>
        <dbReference type="ARBA" id="ARBA00012146"/>
    </source>
</evidence>
<dbReference type="Pfam" id="PF07085">
    <property type="entry name" value="DRTGG"/>
    <property type="match status" value="1"/>
</dbReference>
<evidence type="ECO:0000313" key="11">
    <source>
        <dbReference type="EMBL" id="QDV41713.1"/>
    </source>
</evidence>
<reference evidence="11 12" key="1">
    <citation type="submission" date="2019-03" db="EMBL/GenBank/DDBJ databases">
        <title>Deep-cultivation of Planctomycetes and their phenomic and genomic characterization uncovers novel biology.</title>
        <authorList>
            <person name="Wiegand S."/>
            <person name="Jogler M."/>
            <person name="Boedeker C."/>
            <person name="Pinto D."/>
            <person name="Vollmers J."/>
            <person name="Rivas-Marin E."/>
            <person name="Kohn T."/>
            <person name="Peeters S.H."/>
            <person name="Heuer A."/>
            <person name="Rast P."/>
            <person name="Oberbeckmann S."/>
            <person name="Bunk B."/>
            <person name="Jeske O."/>
            <person name="Meyerdierks A."/>
            <person name="Storesund J.E."/>
            <person name="Kallscheuer N."/>
            <person name="Luecker S."/>
            <person name="Lage O.M."/>
            <person name="Pohl T."/>
            <person name="Merkel B.J."/>
            <person name="Hornburger P."/>
            <person name="Mueller R.-W."/>
            <person name="Bruemmer F."/>
            <person name="Labrenz M."/>
            <person name="Spormann A.M."/>
            <person name="Op den Camp H."/>
            <person name="Overmann J."/>
            <person name="Amann R."/>
            <person name="Jetten M.S.M."/>
            <person name="Mascher T."/>
            <person name="Medema M.H."/>
            <person name="Devos D.P."/>
            <person name="Kaster A.-K."/>
            <person name="Ovreas L."/>
            <person name="Rohde M."/>
            <person name="Galperin M.Y."/>
            <person name="Jogler C."/>
        </authorList>
    </citation>
    <scope>NUCLEOTIDE SEQUENCE [LARGE SCALE GENOMIC DNA]</scope>
    <source>
        <strain evidence="11 12">Enr13</strain>
    </source>
</reference>
<dbReference type="InterPro" id="IPR038222">
    <property type="entry name" value="DHHA2_dom_sf"/>
</dbReference>
<evidence type="ECO:0000256" key="8">
    <source>
        <dbReference type="ARBA" id="ARBA00047820"/>
    </source>
</evidence>
<accession>A0A518HLJ3</accession>
<dbReference type="Gene3D" id="3.10.310.20">
    <property type="entry name" value="DHHA2 domain"/>
    <property type="match status" value="1"/>
</dbReference>
<evidence type="ECO:0000259" key="10">
    <source>
        <dbReference type="PROSITE" id="PS51371"/>
    </source>
</evidence>
<evidence type="ECO:0000256" key="7">
    <source>
        <dbReference type="ARBA" id="ARBA00032535"/>
    </source>
</evidence>
<comment type="subunit">
    <text evidence="2">Homohexamer.</text>
</comment>
<dbReference type="InterPro" id="IPR038763">
    <property type="entry name" value="DHH_sf"/>
</dbReference>
<dbReference type="GO" id="GO:0005737">
    <property type="term" value="C:cytoplasm"/>
    <property type="evidence" value="ECO:0007669"/>
    <property type="project" value="InterPro"/>
</dbReference>
<evidence type="ECO:0000256" key="9">
    <source>
        <dbReference type="PROSITE-ProRule" id="PRU00703"/>
    </source>
</evidence>
<dbReference type="Gene3D" id="3.40.1390.20">
    <property type="entry name" value="HprK N-terminal domain-like"/>
    <property type="match status" value="1"/>
</dbReference>
<dbReference type="NCBIfam" id="NF011443">
    <property type="entry name" value="PRK14869.1-5"/>
    <property type="match status" value="1"/>
</dbReference>
<protein>
    <recommendedName>
        <fullName evidence="3">inorganic diphosphatase</fullName>
        <ecNumber evidence="3">3.6.1.1</ecNumber>
    </recommendedName>
    <alternativeName>
        <fullName evidence="7">Pyrophosphate phospho-hydrolase</fullName>
    </alternativeName>
</protein>
<dbReference type="EC" id="3.6.1.1" evidence="3"/>
<dbReference type="OrthoDB" id="9766150at2"/>
<dbReference type="InterPro" id="IPR028979">
    <property type="entry name" value="Ser_kin/Pase_Hpr-like_N_sf"/>
</dbReference>
<keyword evidence="6" id="KW-0464">Manganese</keyword>
<dbReference type="GO" id="GO:0046872">
    <property type="term" value="F:metal ion binding"/>
    <property type="evidence" value="ECO:0007669"/>
    <property type="project" value="UniProtKB-KW"/>
</dbReference>
<evidence type="ECO:0000256" key="1">
    <source>
        <dbReference type="ARBA" id="ARBA00001936"/>
    </source>
</evidence>